<protein>
    <submittedName>
        <fullName evidence="2">Predicted protein</fullName>
    </submittedName>
</protein>
<dbReference type="HOGENOM" id="CLU_362489_0_0_1"/>
<feature type="region of interest" description="Disordered" evidence="1">
    <location>
        <begin position="92"/>
        <end position="129"/>
    </location>
</feature>
<evidence type="ECO:0000256" key="1">
    <source>
        <dbReference type="SAM" id="MobiDB-lite"/>
    </source>
</evidence>
<evidence type="ECO:0000313" key="2">
    <source>
        <dbReference type="EMBL" id="EDR03305.1"/>
    </source>
</evidence>
<feature type="region of interest" description="Disordered" evidence="1">
    <location>
        <begin position="303"/>
        <end position="352"/>
    </location>
</feature>
<dbReference type="AlphaFoldDB" id="B0DQ12"/>
<accession>B0DQ12</accession>
<dbReference type="CDD" id="cd04508">
    <property type="entry name" value="Tudor_SF"/>
    <property type="match status" value="1"/>
</dbReference>
<feature type="compositionally biased region" description="Basic and acidic residues" evidence="1">
    <location>
        <begin position="734"/>
        <end position="750"/>
    </location>
</feature>
<dbReference type="OrthoDB" id="2505887at2759"/>
<name>B0DQ12_LACBS</name>
<dbReference type="RefSeq" id="XP_001886101.1">
    <property type="nucleotide sequence ID" value="XM_001886066.1"/>
</dbReference>
<reference evidence="2 3" key="1">
    <citation type="journal article" date="2008" name="Nature">
        <title>The genome of Laccaria bicolor provides insights into mycorrhizal symbiosis.</title>
        <authorList>
            <person name="Martin F."/>
            <person name="Aerts A."/>
            <person name="Ahren D."/>
            <person name="Brun A."/>
            <person name="Danchin E.G.J."/>
            <person name="Duchaussoy F."/>
            <person name="Gibon J."/>
            <person name="Kohler A."/>
            <person name="Lindquist E."/>
            <person name="Pereda V."/>
            <person name="Salamov A."/>
            <person name="Shapiro H.J."/>
            <person name="Wuyts J."/>
            <person name="Blaudez D."/>
            <person name="Buee M."/>
            <person name="Brokstein P."/>
            <person name="Canbaeck B."/>
            <person name="Cohen D."/>
            <person name="Courty P.E."/>
            <person name="Coutinho P.M."/>
            <person name="Delaruelle C."/>
            <person name="Detter J.C."/>
            <person name="Deveau A."/>
            <person name="DiFazio S."/>
            <person name="Duplessis S."/>
            <person name="Fraissinet-Tachet L."/>
            <person name="Lucic E."/>
            <person name="Frey-Klett P."/>
            <person name="Fourrey C."/>
            <person name="Feussner I."/>
            <person name="Gay G."/>
            <person name="Grimwood J."/>
            <person name="Hoegger P.J."/>
            <person name="Jain P."/>
            <person name="Kilaru S."/>
            <person name="Labbe J."/>
            <person name="Lin Y.C."/>
            <person name="Legue V."/>
            <person name="Le Tacon F."/>
            <person name="Marmeisse R."/>
            <person name="Melayah D."/>
            <person name="Montanini B."/>
            <person name="Muratet M."/>
            <person name="Nehls U."/>
            <person name="Niculita-Hirzel H."/>
            <person name="Oudot-Le Secq M.P."/>
            <person name="Peter M."/>
            <person name="Quesneville H."/>
            <person name="Rajashekar B."/>
            <person name="Reich M."/>
            <person name="Rouhier N."/>
            <person name="Schmutz J."/>
            <person name="Yin T."/>
            <person name="Chalot M."/>
            <person name="Henrissat B."/>
            <person name="Kuees U."/>
            <person name="Lucas S."/>
            <person name="Van de Peer Y."/>
            <person name="Podila G.K."/>
            <person name="Polle A."/>
            <person name="Pukkila P.J."/>
            <person name="Richardson P.M."/>
            <person name="Rouze P."/>
            <person name="Sanders I.R."/>
            <person name="Stajich J.E."/>
            <person name="Tunlid A."/>
            <person name="Tuskan G."/>
            <person name="Grigoriev I.V."/>
        </authorList>
    </citation>
    <scope>NUCLEOTIDE SEQUENCE [LARGE SCALE GENOMIC DNA]</scope>
    <source>
        <strain evidence="3">S238N-H82 / ATCC MYA-4686</strain>
    </source>
</reference>
<dbReference type="EMBL" id="DS547125">
    <property type="protein sequence ID" value="EDR03305.1"/>
    <property type="molecule type" value="Genomic_DNA"/>
</dbReference>
<dbReference type="Proteomes" id="UP000001194">
    <property type="component" value="Unassembled WGS sequence"/>
</dbReference>
<feature type="compositionally biased region" description="Low complexity" evidence="1">
    <location>
        <begin position="606"/>
        <end position="632"/>
    </location>
</feature>
<feature type="compositionally biased region" description="Low complexity" evidence="1">
    <location>
        <begin position="97"/>
        <end position="110"/>
    </location>
</feature>
<proteinExistence type="predicted"/>
<organism evidence="3">
    <name type="scientific">Laccaria bicolor (strain S238N-H82 / ATCC MYA-4686)</name>
    <name type="common">Bicoloured deceiver</name>
    <name type="synonym">Laccaria laccata var. bicolor</name>
    <dbReference type="NCBI Taxonomy" id="486041"/>
    <lineage>
        <taxon>Eukaryota</taxon>
        <taxon>Fungi</taxon>
        <taxon>Dikarya</taxon>
        <taxon>Basidiomycota</taxon>
        <taxon>Agaricomycotina</taxon>
        <taxon>Agaricomycetes</taxon>
        <taxon>Agaricomycetidae</taxon>
        <taxon>Agaricales</taxon>
        <taxon>Agaricineae</taxon>
        <taxon>Hydnangiaceae</taxon>
        <taxon>Laccaria</taxon>
    </lineage>
</organism>
<feature type="compositionally biased region" description="Basic and acidic residues" evidence="1">
    <location>
        <begin position="571"/>
        <end position="585"/>
    </location>
</feature>
<feature type="region of interest" description="Disordered" evidence="1">
    <location>
        <begin position="571"/>
        <end position="645"/>
    </location>
</feature>
<sequence length="771" mass="86249">MISPRTKTLSLGAIDQRVADISQQLVKSVGPSEAGELISEPRGRQRASTTAMLPAKTSSFGNQVASSSKPVLQLLETAFPTLDKGKEKQTYNVQPWSGSDLSSLSSSSSSPTENKSTHTPSPILKRESLSFQEPAKLAEKLELQVGSGSRREWSVDGLGVYVWVLLETKSWKVVEDQDTVDETIWWPGLLEKPTRAKALKVKLFGNSSKQVKVKKPHATNILSRLDSQGIHRFTSYESSRSSTALESLLASPRKKPKLGKHEKIRDLWECAAHEMRQHAEEDAGSDHLPDVAEAFVFTPFSTLADVGSKNPPEKSRKGKRRRQSGSESEPQATLGSEEEGDPPPWDGNMNIPGELVLGREKELSDYWPAKILGYLPPIKRKRKEGLYKVEWVDGTQGEIPRRWFYCFEENQFGDCKLGALEHLYPDQVNDEAAEEPLSRSSSPIPSDTPPLDFGPSGMSIRQQFACTKNVLIAILNENYPPAREKHDLFLLKDPKARRRLQDSASRRGMLDGRSVNLLQRYLSRWCLRDEGRAAKPDDGALDIFPEADVVTERTTASQEVNGQLLVALDDDMHSGFDSPTSKESHMFPPPRDSSFSPSEVPDRDSSPLLSEPSLALGTSLSGASSAPSVSATEPETNCDTVDHSMADVDDLTNERQRGCERYEALDEKDRVQYCVDVLLPEAIRQILLWRSGDRKSIALLSEDEEMELYEKGENLLEERDWVTDVLILRKKRKEQNEKEEERERTKEMARAEANGKVVRPKRRVGRPSYAD</sequence>
<feature type="region of interest" description="Disordered" evidence="1">
    <location>
        <begin position="431"/>
        <end position="453"/>
    </location>
</feature>
<feature type="compositionally biased region" description="Polar residues" evidence="1">
    <location>
        <begin position="111"/>
        <end position="120"/>
    </location>
</feature>
<dbReference type="KEGG" id="lbc:LACBIDRAFT_307389"/>
<keyword evidence="3" id="KW-1185">Reference proteome</keyword>
<gene>
    <name evidence="2" type="ORF">LACBIDRAFT_307389</name>
</gene>
<dbReference type="GeneID" id="6081735"/>
<feature type="region of interest" description="Disordered" evidence="1">
    <location>
        <begin position="29"/>
        <end position="51"/>
    </location>
</feature>
<evidence type="ECO:0000313" key="3">
    <source>
        <dbReference type="Proteomes" id="UP000001194"/>
    </source>
</evidence>
<dbReference type="InParanoid" id="B0DQ12"/>
<feature type="region of interest" description="Disordered" evidence="1">
    <location>
        <begin position="732"/>
        <end position="771"/>
    </location>
</feature>